<dbReference type="InterPro" id="IPR011009">
    <property type="entry name" value="Kinase-like_dom_sf"/>
</dbReference>
<reference evidence="1 2" key="1">
    <citation type="submission" date="2021-03" db="EMBL/GenBank/DDBJ databases">
        <title>Metabolic Capacity of the Antarctic Cyanobacterium Phormidium pseudopriestleyi that Sustains Oxygenic Photosynthesis in the Presence of Hydrogen Sulfide.</title>
        <authorList>
            <person name="Lumian J.E."/>
            <person name="Jungblut A.D."/>
            <person name="Dillon M.L."/>
            <person name="Hawes I."/>
            <person name="Doran P.T."/>
            <person name="Mackey T.J."/>
            <person name="Dick G.J."/>
            <person name="Grettenberger C.L."/>
            <person name="Sumner D.Y."/>
        </authorList>
    </citation>
    <scope>NUCLEOTIDE SEQUENCE [LARGE SCALE GENOMIC DNA]</scope>
    <source>
        <strain evidence="1 2">FRX01</strain>
    </source>
</reference>
<dbReference type="SUPFAM" id="SSF56784">
    <property type="entry name" value="HAD-like"/>
    <property type="match status" value="1"/>
</dbReference>
<evidence type="ECO:0000313" key="1">
    <source>
        <dbReference type="EMBL" id="MBO0350651.1"/>
    </source>
</evidence>
<protein>
    <recommendedName>
        <fullName evidence="3">Aminoglycoside phosphotransferase domain-containing protein</fullName>
    </recommendedName>
</protein>
<evidence type="ECO:0008006" key="3">
    <source>
        <dbReference type="Google" id="ProtNLM"/>
    </source>
</evidence>
<dbReference type="EMBL" id="JAFLQW010000437">
    <property type="protein sequence ID" value="MBO0350651.1"/>
    <property type="molecule type" value="Genomic_DNA"/>
</dbReference>
<evidence type="ECO:0000313" key="2">
    <source>
        <dbReference type="Proteomes" id="UP000664844"/>
    </source>
</evidence>
<organism evidence="1 2">
    <name type="scientific">Phormidium pseudopriestleyi FRX01</name>
    <dbReference type="NCBI Taxonomy" id="1759528"/>
    <lineage>
        <taxon>Bacteria</taxon>
        <taxon>Bacillati</taxon>
        <taxon>Cyanobacteriota</taxon>
        <taxon>Cyanophyceae</taxon>
        <taxon>Oscillatoriophycideae</taxon>
        <taxon>Oscillatoriales</taxon>
        <taxon>Oscillatoriaceae</taxon>
        <taxon>Phormidium</taxon>
    </lineage>
</organism>
<dbReference type="Proteomes" id="UP000664844">
    <property type="component" value="Unassembled WGS sequence"/>
</dbReference>
<proteinExistence type="predicted"/>
<keyword evidence="2" id="KW-1185">Reference proteome</keyword>
<dbReference type="SUPFAM" id="SSF56112">
    <property type="entry name" value="Protein kinase-like (PK-like)"/>
    <property type="match status" value="1"/>
</dbReference>
<gene>
    <name evidence="1" type="ORF">J0895_16425</name>
</gene>
<dbReference type="RefSeq" id="WP_207089125.1">
    <property type="nucleotide sequence ID" value="NZ_JAFLQW010000437.1"/>
</dbReference>
<accession>A0ABS3FVJ4</accession>
<dbReference type="InterPro" id="IPR036412">
    <property type="entry name" value="HAD-like_sf"/>
</dbReference>
<comment type="caution">
    <text evidence="1">The sequence shown here is derived from an EMBL/GenBank/DDBJ whole genome shotgun (WGS) entry which is preliminary data.</text>
</comment>
<name>A0ABS3FVJ4_9CYAN</name>
<sequence length="542" mass="63820">MFRIGIDFDNTIVCYDRLFPKIASDLGLVKDAVFSSKNDVKAHLLQQKSGDLTWQKLQGQVYGKYMLQSDIFHEFHEFLYLSKQRGVHLYIVSHKSEFGHFDEEKISLRQQALNWLKQQEIVGTDRWSISENNIFFESTRKDKIERIKSLECTHFIDDLQVVLMDKNFPNIQKLWFNPDPPSLTEESINNFQSWRQITNYLYHSWEEKDIVELTQHKFPYLNIEKVLLQKGQGNSKIYKLLSSQKKYILKIYPDRQIDVRPRLETESLAYQTLCSQKYPVPECVILDSRLGWGIYSWINGQSVEQVDQVFLSHVFDFVRRLLKDSRSQAEQLSQVFSKASEACLSGSELIRQIETRRKKLTSVNSEMLQSFLNENFDPYFQSLSIEVKCKHFFAESLPQSLQILSPADFGSHNAIKVNEKQFIFLDFEYFGWDDPVKLVSDFYWHPAMNLSPTFKNEWLDFAKSLFIDDDSFHERLNAYLPLYGLRWCLILLNEFLEDKLQHRLHAQVSSLEPKCSQDIANLQHRQLNKAKNLLAIIKEMPV</sequence>